<gene>
    <name evidence="1" type="ORF">HPB50_007600</name>
</gene>
<dbReference type="Proteomes" id="UP000821845">
    <property type="component" value="Chromosome 1"/>
</dbReference>
<dbReference type="EMBL" id="CM023481">
    <property type="protein sequence ID" value="KAH6945237.1"/>
    <property type="molecule type" value="Genomic_DNA"/>
</dbReference>
<accession>A0ACB7TFY5</accession>
<organism evidence="1 2">
    <name type="scientific">Hyalomma asiaticum</name>
    <name type="common">Tick</name>
    <dbReference type="NCBI Taxonomy" id="266040"/>
    <lineage>
        <taxon>Eukaryota</taxon>
        <taxon>Metazoa</taxon>
        <taxon>Ecdysozoa</taxon>
        <taxon>Arthropoda</taxon>
        <taxon>Chelicerata</taxon>
        <taxon>Arachnida</taxon>
        <taxon>Acari</taxon>
        <taxon>Parasitiformes</taxon>
        <taxon>Ixodida</taxon>
        <taxon>Ixodoidea</taxon>
        <taxon>Ixodidae</taxon>
        <taxon>Hyalomminae</taxon>
        <taxon>Hyalomma</taxon>
    </lineage>
</organism>
<proteinExistence type="predicted"/>
<reference evidence="1" key="1">
    <citation type="submission" date="2020-05" db="EMBL/GenBank/DDBJ databases">
        <title>Large-scale comparative analyses of tick genomes elucidate their genetic diversity and vector capacities.</title>
        <authorList>
            <person name="Jia N."/>
            <person name="Wang J."/>
            <person name="Shi W."/>
            <person name="Du L."/>
            <person name="Sun Y."/>
            <person name="Zhan W."/>
            <person name="Jiang J."/>
            <person name="Wang Q."/>
            <person name="Zhang B."/>
            <person name="Ji P."/>
            <person name="Sakyi L.B."/>
            <person name="Cui X."/>
            <person name="Yuan T."/>
            <person name="Jiang B."/>
            <person name="Yang W."/>
            <person name="Lam T.T.-Y."/>
            <person name="Chang Q."/>
            <person name="Ding S."/>
            <person name="Wang X."/>
            <person name="Zhu J."/>
            <person name="Ruan X."/>
            <person name="Zhao L."/>
            <person name="Wei J."/>
            <person name="Que T."/>
            <person name="Du C."/>
            <person name="Cheng J."/>
            <person name="Dai P."/>
            <person name="Han X."/>
            <person name="Huang E."/>
            <person name="Gao Y."/>
            <person name="Liu J."/>
            <person name="Shao H."/>
            <person name="Ye R."/>
            <person name="Li L."/>
            <person name="Wei W."/>
            <person name="Wang X."/>
            <person name="Wang C."/>
            <person name="Yang T."/>
            <person name="Huo Q."/>
            <person name="Li W."/>
            <person name="Guo W."/>
            <person name="Chen H."/>
            <person name="Zhou L."/>
            <person name="Ni X."/>
            <person name="Tian J."/>
            <person name="Zhou Y."/>
            <person name="Sheng Y."/>
            <person name="Liu T."/>
            <person name="Pan Y."/>
            <person name="Xia L."/>
            <person name="Li J."/>
            <person name="Zhao F."/>
            <person name="Cao W."/>
        </authorList>
    </citation>
    <scope>NUCLEOTIDE SEQUENCE</scope>
    <source>
        <strain evidence="1">Hyas-2018</strain>
    </source>
</reference>
<name>A0ACB7TFY5_HYAAI</name>
<evidence type="ECO:0000313" key="2">
    <source>
        <dbReference type="Proteomes" id="UP000821845"/>
    </source>
</evidence>
<evidence type="ECO:0000313" key="1">
    <source>
        <dbReference type="EMBL" id="KAH6945237.1"/>
    </source>
</evidence>
<comment type="caution">
    <text evidence="1">The sequence shown here is derived from an EMBL/GenBank/DDBJ whole genome shotgun (WGS) entry which is preliminary data.</text>
</comment>
<sequence>MEAAAMEKIPDIRRRQYERPALICGTLPAKLNAATISSLRDTLRAVVQEELRKLFQSSCPQAAVLSDVVRQEVQQALKSGPLVPPNQEPKWAPRGLQIMSYTVAVRNPVRAAQSTYAPLPRPQPNGYRPPAERAVPRKSDVWRTNDHCPLCFHCG</sequence>
<protein>
    <submittedName>
        <fullName evidence="1">Uncharacterized protein</fullName>
    </submittedName>
</protein>
<keyword evidence="2" id="KW-1185">Reference proteome</keyword>